<feature type="non-terminal residue" evidence="3">
    <location>
        <position position="1"/>
    </location>
</feature>
<evidence type="ECO:0000256" key="2">
    <source>
        <dbReference type="SAM" id="Phobius"/>
    </source>
</evidence>
<comment type="caution">
    <text evidence="3">The sequence shown here is derived from an EMBL/GenBank/DDBJ whole genome shotgun (WGS) entry which is preliminary data.</text>
</comment>
<protein>
    <submittedName>
        <fullName evidence="3">Uncharacterized protein</fullName>
    </submittedName>
</protein>
<dbReference type="PANTHER" id="PTHR37249:SF3">
    <property type="entry name" value="OS03G0206201 PROTEIN"/>
    <property type="match status" value="1"/>
</dbReference>
<dbReference type="PANTHER" id="PTHR37249">
    <property type="entry name" value="OS03G0206201 PROTEIN"/>
    <property type="match status" value="1"/>
</dbReference>
<feature type="transmembrane region" description="Helical" evidence="2">
    <location>
        <begin position="53"/>
        <end position="78"/>
    </location>
</feature>
<evidence type="ECO:0000313" key="3">
    <source>
        <dbReference type="EMBL" id="PNY02817.1"/>
    </source>
</evidence>
<reference evidence="3 4" key="1">
    <citation type="journal article" date="2014" name="Am. J. Bot.">
        <title>Genome assembly and annotation for red clover (Trifolium pratense; Fabaceae).</title>
        <authorList>
            <person name="Istvanek J."/>
            <person name="Jaros M."/>
            <person name="Krenek A."/>
            <person name="Repkova J."/>
        </authorList>
    </citation>
    <scope>NUCLEOTIDE SEQUENCE [LARGE SCALE GENOMIC DNA]</scope>
    <source>
        <strain evidence="4">cv. Tatra</strain>
        <tissue evidence="3">Young leaves</tissue>
    </source>
</reference>
<evidence type="ECO:0000256" key="1">
    <source>
        <dbReference type="SAM" id="MobiDB-lite"/>
    </source>
</evidence>
<feature type="region of interest" description="Disordered" evidence="1">
    <location>
        <begin position="138"/>
        <end position="169"/>
    </location>
</feature>
<reference evidence="3 4" key="2">
    <citation type="journal article" date="2017" name="Front. Plant Sci.">
        <title>Gene Classification and Mining of Molecular Markers Useful in Red Clover (Trifolium pratense) Breeding.</title>
        <authorList>
            <person name="Istvanek J."/>
            <person name="Dluhosova J."/>
            <person name="Dluhos P."/>
            <person name="Patkova L."/>
            <person name="Nedelnik J."/>
            <person name="Repkova J."/>
        </authorList>
    </citation>
    <scope>NUCLEOTIDE SEQUENCE [LARGE SCALE GENOMIC DNA]</scope>
    <source>
        <strain evidence="4">cv. Tatra</strain>
        <tissue evidence="3">Young leaves</tissue>
    </source>
</reference>
<dbReference type="Proteomes" id="UP000236291">
    <property type="component" value="Unassembled WGS sequence"/>
</dbReference>
<name>A0A2K3NIH4_TRIPR</name>
<dbReference type="STRING" id="57577.A0A2K3NIH4"/>
<organism evidence="3 4">
    <name type="scientific">Trifolium pratense</name>
    <name type="common">Red clover</name>
    <dbReference type="NCBI Taxonomy" id="57577"/>
    <lineage>
        <taxon>Eukaryota</taxon>
        <taxon>Viridiplantae</taxon>
        <taxon>Streptophyta</taxon>
        <taxon>Embryophyta</taxon>
        <taxon>Tracheophyta</taxon>
        <taxon>Spermatophyta</taxon>
        <taxon>Magnoliopsida</taxon>
        <taxon>eudicotyledons</taxon>
        <taxon>Gunneridae</taxon>
        <taxon>Pentapetalae</taxon>
        <taxon>rosids</taxon>
        <taxon>fabids</taxon>
        <taxon>Fabales</taxon>
        <taxon>Fabaceae</taxon>
        <taxon>Papilionoideae</taxon>
        <taxon>50 kb inversion clade</taxon>
        <taxon>NPAAA clade</taxon>
        <taxon>Hologalegina</taxon>
        <taxon>IRL clade</taxon>
        <taxon>Trifolieae</taxon>
        <taxon>Trifolium</taxon>
    </lineage>
</organism>
<dbReference type="AlphaFoldDB" id="A0A2K3NIH4"/>
<keyword evidence="2" id="KW-0812">Transmembrane</keyword>
<dbReference type="EMBL" id="ASHM01021846">
    <property type="protein sequence ID" value="PNY02817.1"/>
    <property type="molecule type" value="Genomic_DNA"/>
</dbReference>
<keyword evidence="2" id="KW-1133">Transmembrane helix</keyword>
<evidence type="ECO:0000313" key="4">
    <source>
        <dbReference type="Proteomes" id="UP000236291"/>
    </source>
</evidence>
<sequence length="169" mass="18279">RGRIEVASSVNTMERTGLLMRIYLNSCMHNRLINKADASVSVLQTLKAEVSGLCALFLMVLTTFAFFSFISIAGPSWFPDLVGTRCGDKTTPISVSRKLKENVESIRSNDKGGIGDQVTLKDYNPIDPLPGVGPSNVNAGPIEHGTPLMPFIPKPPPLGHPNPDQGDYN</sequence>
<gene>
    <name evidence="3" type="ORF">L195_g026137</name>
</gene>
<feature type="compositionally biased region" description="Pro residues" evidence="1">
    <location>
        <begin position="150"/>
        <end position="160"/>
    </location>
</feature>
<keyword evidence="2" id="KW-0472">Membrane</keyword>
<accession>A0A2K3NIH4</accession>
<proteinExistence type="predicted"/>